<dbReference type="Pfam" id="PF01497">
    <property type="entry name" value="Peripla_BP_2"/>
    <property type="match status" value="1"/>
</dbReference>
<dbReference type="InterPro" id="IPR002491">
    <property type="entry name" value="ABC_transptr_periplasmic_BD"/>
</dbReference>
<evidence type="ECO:0000313" key="2">
    <source>
        <dbReference type="EMBL" id="CCA58857.1"/>
    </source>
</evidence>
<dbReference type="Gene3D" id="3.40.50.1980">
    <property type="entry name" value="Nitrogenase molybdenum iron protein domain"/>
    <property type="match status" value="2"/>
</dbReference>
<dbReference type="SUPFAM" id="SSF53807">
    <property type="entry name" value="Helical backbone' metal receptor"/>
    <property type="match status" value="1"/>
</dbReference>
<dbReference type="PROSITE" id="PS50983">
    <property type="entry name" value="FE_B12_PBP"/>
    <property type="match status" value="1"/>
</dbReference>
<gene>
    <name evidence="2" type="ordered locus">SVEN_5571</name>
</gene>
<dbReference type="InterPro" id="IPR051030">
    <property type="entry name" value="Vitamin_B12-ABC_binding"/>
</dbReference>
<evidence type="ECO:0000313" key="3">
    <source>
        <dbReference type="Proteomes" id="UP000006854"/>
    </source>
</evidence>
<dbReference type="PANTHER" id="PTHR42860">
    <property type="entry name" value="VITAMIN B12-BINDING PROTEIN"/>
    <property type="match status" value="1"/>
</dbReference>
<proteinExistence type="predicted"/>
<dbReference type="AlphaFoldDB" id="F2R848"/>
<dbReference type="EMBL" id="FR845719">
    <property type="protein sequence ID" value="CCA58857.1"/>
    <property type="molecule type" value="Genomic_DNA"/>
</dbReference>
<evidence type="ECO:0000259" key="1">
    <source>
        <dbReference type="PROSITE" id="PS50983"/>
    </source>
</evidence>
<dbReference type="PANTHER" id="PTHR42860:SF1">
    <property type="entry name" value="VITAMIN B12-BINDING PROTEIN"/>
    <property type="match status" value="1"/>
</dbReference>
<dbReference type="STRING" id="953739.SVEN_5571"/>
<keyword evidence="3" id="KW-1185">Reference proteome</keyword>
<feature type="domain" description="Fe/B12 periplasmic-binding" evidence="1">
    <location>
        <begin position="2"/>
        <end position="290"/>
    </location>
</feature>
<dbReference type="HOGENOM" id="CLU_038034_9_1_11"/>
<accession>F2R848</accession>
<dbReference type="eggNOG" id="COG0614">
    <property type="taxonomic scope" value="Bacteria"/>
</dbReference>
<dbReference type="GeneID" id="51866132"/>
<dbReference type="PATRIC" id="fig|953739.5.peg.800"/>
<name>F2R848_STRVP</name>
<dbReference type="KEGG" id="sve:SVEN_5571"/>
<organism evidence="2 3">
    <name type="scientific">Streptomyces venezuelae (strain ATCC 10712 / CBS 650.69 / DSM 40230 / JCM 4526 / NBRC 13096 / PD 04745)</name>
    <dbReference type="NCBI Taxonomy" id="953739"/>
    <lineage>
        <taxon>Bacteria</taxon>
        <taxon>Bacillati</taxon>
        <taxon>Actinomycetota</taxon>
        <taxon>Actinomycetes</taxon>
        <taxon>Kitasatosporales</taxon>
        <taxon>Streptomycetaceae</taxon>
        <taxon>Streptomyces</taxon>
    </lineage>
</organism>
<dbReference type="Proteomes" id="UP000006854">
    <property type="component" value="Chromosome"/>
</dbReference>
<dbReference type="OrthoDB" id="6495095at2"/>
<dbReference type="RefSeq" id="WP_015036752.1">
    <property type="nucleotide sequence ID" value="NC_018750.1"/>
</dbReference>
<reference evidence="2 3" key="1">
    <citation type="journal article" date="2011" name="BMC Genomics">
        <title>Genome-wide analysis of the role of GlnR in Streptomyces venezuelae provides new insights into global nitrogen regulation in actinomycetes.</title>
        <authorList>
            <person name="Pullan S.T."/>
            <person name="Bibb M.J."/>
            <person name="Merrick M."/>
        </authorList>
    </citation>
    <scope>NUCLEOTIDE SEQUENCE [LARGE SCALE GENOMIC DNA]</scope>
    <source>
        <strain evidence="2">ATCC 10712</strain>
    </source>
</reference>
<sequence length="304" mass="32306">MRIVSLLPAATDIVAELGLAADLVGRTHECDWPPRDVAGVPVVTTAGFSSEDLTSREISAAVGGAAHGGSSLYTLDAGALAALAPDVVLTQDLCDVCAVSYEAVSRAVRVLDGGSRVLSLEPRTLDDVLDCLVTVGELLGVRERAERRREELRGRLAAVCDLTAGRPRPRVVAVEWLDPLWPAGHWVPEQITCAGGEPFLAAPGEHTKPMTWEAVQAVRPDVLLVLPCGFPPERTVRERDLLTSLPGWDDLPAVRSGAVWVLDGPAYFNRPGPRVVRGAEVLAHVLHGVRAGDPVSTAEAFPLP</sequence>
<protein>
    <recommendedName>
        <fullName evidence="1">Fe/B12 periplasmic-binding domain-containing protein</fullName>
    </recommendedName>
</protein>